<dbReference type="AlphaFoldDB" id="A0A0A9DQE7"/>
<accession>A0A0A9DQE7</accession>
<reference evidence="1" key="2">
    <citation type="journal article" date="2015" name="Data Brief">
        <title>Shoot transcriptome of the giant reed, Arundo donax.</title>
        <authorList>
            <person name="Barrero R.A."/>
            <person name="Guerrero F.D."/>
            <person name="Moolhuijzen P."/>
            <person name="Goolsby J.A."/>
            <person name="Tidwell J."/>
            <person name="Bellgard S.E."/>
            <person name="Bellgard M.I."/>
        </authorList>
    </citation>
    <scope>NUCLEOTIDE SEQUENCE</scope>
    <source>
        <tissue evidence="1">Shoot tissue taken approximately 20 cm above the soil surface</tissue>
    </source>
</reference>
<name>A0A0A9DQE7_ARUDO</name>
<dbReference type="EMBL" id="GBRH01207884">
    <property type="protein sequence ID" value="JAD90011.1"/>
    <property type="molecule type" value="Transcribed_RNA"/>
</dbReference>
<proteinExistence type="predicted"/>
<protein>
    <submittedName>
        <fullName evidence="1">Uncharacterized protein</fullName>
    </submittedName>
</protein>
<sequence>MEQKVHNGWKLGYVTYLGGLDTTKVYRNNVEPTTMLSTIVGQRHLMSCSSLPNMLSLESCFSHQKGSDDIEFCGMVSNLLYCGM</sequence>
<evidence type="ECO:0000313" key="1">
    <source>
        <dbReference type="EMBL" id="JAD90011.1"/>
    </source>
</evidence>
<organism evidence="1">
    <name type="scientific">Arundo donax</name>
    <name type="common">Giant reed</name>
    <name type="synonym">Donax arundinaceus</name>
    <dbReference type="NCBI Taxonomy" id="35708"/>
    <lineage>
        <taxon>Eukaryota</taxon>
        <taxon>Viridiplantae</taxon>
        <taxon>Streptophyta</taxon>
        <taxon>Embryophyta</taxon>
        <taxon>Tracheophyta</taxon>
        <taxon>Spermatophyta</taxon>
        <taxon>Magnoliopsida</taxon>
        <taxon>Liliopsida</taxon>
        <taxon>Poales</taxon>
        <taxon>Poaceae</taxon>
        <taxon>PACMAD clade</taxon>
        <taxon>Arundinoideae</taxon>
        <taxon>Arundineae</taxon>
        <taxon>Arundo</taxon>
    </lineage>
</organism>
<reference evidence="1" key="1">
    <citation type="submission" date="2014-09" db="EMBL/GenBank/DDBJ databases">
        <authorList>
            <person name="Magalhaes I.L.F."/>
            <person name="Oliveira U."/>
            <person name="Santos F.R."/>
            <person name="Vidigal T.H.D.A."/>
            <person name="Brescovit A.D."/>
            <person name="Santos A.J."/>
        </authorList>
    </citation>
    <scope>NUCLEOTIDE SEQUENCE</scope>
    <source>
        <tissue evidence="1">Shoot tissue taken approximately 20 cm above the soil surface</tissue>
    </source>
</reference>